<dbReference type="EMBL" id="JGYN01000004">
    <property type="protein sequence ID" value="KFI52641.1"/>
    <property type="molecule type" value="Genomic_DNA"/>
</dbReference>
<feature type="compositionally biased region" description="Low complexity" evidence="1">
    <location>
        <begin position="749"/>
        <end position="759"/>
    </location>
</feature>
<evidence type="ECO:0000256" key="2">
    <source>
        <dbReference type="SAM" id="Phobius"/>
    </source>
</evidence>
<feature type="region of interest" description="Disordered" evidence="1">
    <location>
        <begin position="589"/>
        <end position="616"/>
    </location>
</feature>
<feature type="region of interest" description="Disordered" evidence="1">
    <location>
        <begin position="695"/>
        <end position="760"/>
    </location>
</feature>
<keyword evidence="2" id="KW-0472">Membrane</keyword>
<reference evidence="3 4" key="1">
    <citation type="submission" date="2014-03" db="EMBL/GenBank/DDBJ databases">
        <title>Genomics of Bifidobacteria.</title>
        <authorList>
            <person name="Ventura M."/>
            <person name="Milani C."/>
            <person name="Lugli G.A."/>
        </authorList>
    </citation>
    <scope>NUCLEOTIDE SEQUENCE [LARGE SCALE GENOMIC DNA]</scope>
    <source>
        <strain evidence="3 4">DSM 23969</strain>
    </source>
</reference>
<gene>
    <name evidence="3" type="ORF">BBIA_0322</name>
</gene>
<protein>
    <submittedName>
        <fullName evidence="3">Peptidase</fullName>
    </submittedName>
</protein>
<dbReference type="STRING" id="1437608.GCA_000771645_02536"/>
<dbReference type="eggNOG" id="COG5624">
    <property type="taxonomic scope" value="Bacteria"/>
</dbReference>
<dbReference type="Proteomes" id="UP000029108">
    <property type="component" value="Unassembled WGS sequence"/>
</dbReference>
<feature type="transmembrane region" description="Helical" evidence="2">
    <location>
        <begin position="824"/>
        <end position="845"/>
    </location>
</feature>
<dbReference type="AlphaFoldDB" id="A0A087A1J1"/>
<feature type="compositionally biased region" description="Acidic residues" evidence="1">
    <location>
        <begin position="601"/>
        <end position="616"/>
    </location>
</feature>
<keyword evidence="4" id="KW-1185">Reference proteome</keyword>
<comment type="caution">
    <text evidence="3">The sequence shown here is derived from an EMBL/GenBank/DDBJ whole genome shotgun (WGS) entry which is preliminary data.</text>
</comment>
<evidence type="ECO:0000313" key="3">
    <source>
        <dbReference type="EMBL" id="KFI52641.1"/>
    </source>
</evidence>
<proteinExistence type="predicted"/>
<organism evidence="3 4">
    <name type="scientific">Bifidobacterium biavatii DSM 23969</name>
    <dbReference type="NCBI Taxonomy" id="1437608"/>
    <lineage>
        <taxon>Bacteria</taxon>
        <taxon>Bacillati</taxon>
        <taxon>Actinomycetota</taxon>
        <taxon>Actinomycetes</taxon>
        <taxon>Bifidobacteriales</taxon>
        <taxon>Bifidobacteriaceae</taxon>
        <taxon>Bifidobacterium</taxon>
    </lineage>
</organism>
<evidence type="ECO:0000256" key="1">
    <source>
        <dbReference type="SAM" id="MobiDB-lite"/>
    </source>
</evidence>
<evidence type="ECO:0000313" key="4">
    <source>
        <dbReference type="Proteomes" id="UP000029108"/>
    </source>
</evidence>
<keyword evidence="2" id="KW-0812">Transmembrane</keyword>
<accession>A0A087A1J1</accession>
<sequence>MIMTVRTKAVKLICAITAALATMLVLGLTGMTAIAASALGRPQSGTYLGYPSPEADKRIIVGVTAVDKHNGARYYCSEVGESVNYFIGDSTLIADSDPARRLAWLMDEYDTQGDGLTLAAIGVLVHDHFDVNMERWKMHRDVIYAEYPDIGARVDELWEEAGRNAPLDSTVEQTYAKGVREGDVSVQILNAYDEPVAGVAYTVTLSGPAVFVENGEATISGVTTDQPIIHAWRATEAGEVTVTPAYDVPALELVPGTQDLIRLSERMTKQGGDAVRFAARKDFAPGIVTETTSRTVDAGEAVYDDVTVLLDGERNHWLDGEVLNATGWYFAGIPADRVDDDLAPDENERAEAFVKRIAEFGYEPAAYGMATFTESGQTVRVQAMTELGGDEPYLAPGDGKFGTWVWAIELDEQSERVREHLTHDIVTPFLDPAETNANRSNLMVESTVTEHSATVGAELSDTITVGGFPDDHGSFAGDKTLGLGADRAHAQVSVWWAGDASDPSKDDDWRPAGAQVPDEDEHHRLVGTWDYPAVNGRIRVGGGEPDAHGDAVHITAETHGWYVFVWSFAGDDRVAAAFSAYDDAWERTRVRESPPMTPPDTPDEETPPDEPETTEEPVELTLVTQVDPERVAVGESFRDVAMIRGSLPDGAYVTFSAYKAIAEGELPGVNDKLLDEARSVPQPAGVVDGAAAVRKGNAIPDDDQNIGVNDDTHDDENRDTETSDDGYATDAADIAGEEEAGRSDDAGDDAAATGTWTAASPEISSPDAGFVYWRATVFSAEGDVLVTHELGVEGEVVTVTEPPTVEVPPSEEPEPSLPYTGADIGIALAVACVALAGGIALLMAAHRRPI</sequence>
<feature type="region of interest" description="Disordered" evidence="1">
    <location>
        <begin position="500"/>
        <end position="520"/>
    </location>
</feature>
<keyword evidence="2" id="KW-1133">Transmembrane helix</keyword>
<name>A0A087A1J1_9BIFI</name>